<dbReference type="OrthoDB" id="665709at2759"/>
<dbReference type="InterPro" id="IPR036047">
    <property type="entry name" value="F-box-like_dom_sf"/>
</dbReference>
<proteinExistence type="predicted"/>
<keyword evidence="3" id="KW-1185">Reference proteome</keyword>
<dbReference type="PANTHER" id="PTHR32153">
    <property type="entry name" value="OJ000223_09.16 PROTEIN"/>
    <property type="match status" value="1"/>
</dbReference>
<reference evidence="2 3" key="1">
    <citation type="submission" date="2016-09" db="EMBL/GenBank/DDBJ databases">
        <title>The draft genome of Dichanthelium oligosanthes: A C3 panicoid grass species.</title>
        <authorList>
            <person name="Studer A.J."/>
            <person name="Schnable J.C."/>
            <person name="Brutnell T.P."/>
        </authorList>
    </citation>
    <scope>NUCLEOTIDE SEQUENCE [LARGE SCALE GENOMIC DNA]</scope>
    <source>
        <strain evidence="3">cv. Kellogg 1175</strain>
        <tissue evidence="2">Leaf</tissue>
    </source>
</reference>
<dbReference type="InterPro" id="IPR044997">
    <property type="entry name" value="F-box_plant"/>
</dbReference>
<protein>
    <recommendedName>
        <fullName evidence="1">F-box domain-containing protein</fullName>
    </recommendedName>
</protein>
<dbReference type="AlphaFoldDB" id="A0A1E5UZW2"/>
<dbReference type="SUPFAM" id="SSF81383">
    <property type="entry name" value="F-box domain"/>
    <property type="match status" value="1"/>
</dbReference>
<dbReference type="Proteomes" id="UP000095767">
    <property type="component" value="Unassembled WGS sequence"/>
</dbReference>
<dbReference type="InterPro" id="IPR001810">
    <property type="entry name" value="F-box_dom"/>
</dbReference>
<gene>
    <name evidence="2" type="ORF">BAE44_0020529</name>
</gene>
<dbReference type="PROSITE" id="PS50181">
    <property type="entry name" value="FBOX"/>
    <property type="match status" value="1"/>
</dbReference>
<evidence type="ECO:0000259" key="1">
    <source>
        <dbReference type="PROSITE" id="PS50181"/>
    </source>
</evidence>
<sequence length="521" mass="58741">MGSRAAAVFGARLAGRLGLTGVVLNYLDLRADQVAKQALDDAESEIKSVGGDSKGVSIQTKYFMGLLRDRLKLWNSEKEKGDDEGIGNGHKDAQDTDESSKGVVFAVCWPAWQFNCRSDPIRSQVQSMSPSVSRVPFRLVRYFPALSDSKIEPPQPVPKNRWPLMASDHPPDCHIHQEILQVDDNEEDRLSALPDDILLNILERLPLHPAVHTSTLSRRWRRLPLLLSHPVIDIAEFRGRSRTRTVQSLMASYTEATERLWAPTRERAVKLLRLAFFLRSDQSYLRSIGHAIAMAAGSGHTELVDLTLWTAVRRSRCTQEHAALYGQLQVLLAFLGACPSAFRCLTSLILRNLELAESDVRNLLSTCDRLRELCLKYCGYPMIMTAQPGEGFVLKIDAPSSQLVTLRIVECYFAQKPRLPSIAFMSRYAFGSVVAKISRHICGRNKVDFIAEKTNLLCEARDFKHSNLKFVEIEGFQPEKTLIGYTRLVMERLKRIRLLAGKDDCKPCDHLRPCLDPLIKF</sequence>
<dbReference type="EMBL" id="LWDX02056578">
    <property type="protein sequence ID" value="OEL18452.1"/>
    <property type="molecule type" value="Genomic_DNA"/>
</dbReference>
<feature type="domain" description="F-box" evidence="1">
    <location>
        <begin position="187"/>
        <end position="223"/>
    </location>
</feature>
<evidence type="ECO:0000313" key="2">
    <source>
        <dbReference type="EMBL" id="OEL18452.1"/>
    </source>
</evidence>
<comment type="caution">
    <text evidence="2">The sequence shown here is derived from an EMBL/GenBank/DDBJ whole genome shotgun (WGS) entry which is preliminary data.</text>
</comment>
<evidence type="ECO:0000313" key="3">
    <source>
        <dbReference type="Proteomes" id="UP000095767"/>
    </source>
</evidence>
<dbReference type="Gene3D" id="1.20.190.20">
    <property type="entry name" value="14-3-3 domain"/>
    <property type="match status" value="1"/>
</dbReference>
<dbReference type="Pfam" id="PF00646">
    <property type="entry name" value="F-box"/>
    <property type="match status" value="1"/>
</dbReference>
<organism evidence="2 3">
    <name type="scientific">Dichanthelium oligosanthes</name>
    <dbReference type="NCBI Taxonomy" id="888268"/>
    <lineage>
        <taxon>Eukaryota</taxon>
        <taxon>Viridiplantae</taxon>
        <taxon>Streptophyta</taxon>
        <taxon>Embryophyta</taxon>
        <taxon>Tracheophyta</taxon>
        <taxon>Spermatophyta</taxon>
        <taxon>Magnoliopsida</taxon>
        <taxon>Liliopsida</taxon>
        <taxon>Poales</taxon>
        <taxon>Poaceae</taxon>
        <taxon>PACMAD clade</taxon>
        <taxon>Panicoideae</taxon>
        <taxon>Panicodae</taxon>
        <taxon>Paniceae</taxon>
        <taxon>Dichantheliinae</taxon>
        <taxon>Dichanthelium</taxon>
    </lineage>
</organism>
<dbReference type="Gene3D" id="1.20.1280.50">
    <property type="match status" value="1"/>
</dbReference>
<dbReference type="InterPro" id="IPR036815">
    <property type="entry name" value="14-3-3_dom_sf"/>
</dbReference>
<dbReference type="STRING" id="888268.A0A1E5UZW2"/>
<name>A0A1E5UZW2_9POAL</name>
<accession>A0A1E5UZW2</accession>